<sequence>MHAHTGRWAKTYREIALPPNSVDMGAQARSKINPRLSPSAAAHQKWRSRRDCYRISWAGGKMDGAAVNEKMSQTRSRMLLREEMGAKGFPDQRVHYAFNNWALELEIWDDGGDIGEISLGYRPTAKRTLFYAASTQDLALF</sequence>
<dbReference type="EMBL" id="JARKIE010001590">
    <property type="protein sequence ID" value="KAJ7601388.1"/>
    <property type="molecule type" value="Genomic_DNA"/>
</dbReference>
<dbReference type="Proteomes" id="UP001221757">
    <property type="component" value="Unassembled WGS sequence"/>
</dbReference>
<protein>
    <submittedName>
        <fullName evidence="1">Uncharacterized protein</fullName>
    </submittedName>
</protein>
<name>A0AAD7AWG1_MYCRO</name>
<evidence type="ECO:0000313" key="1">
    <source>
        <dbReference type="EMBL" id="KAJ7601388.1"/>
    </source>
</evidence>
<accession>A0AAD7AWG1</accession>
<reference evidence="1" key="1">
    <citation type="submission" date="2023-03" db="EMBL/GenBank/DDBJ databases">
        <title>Massive genome expansion in bonnet fungi (Mycena s.s.) driven by repeated elements and novel gene families across ecological guilds.</title>
        <authorList>
            <consortium name="Lawrence Berkeley National Laboratory"/>
            <person name="Harder C.B."/>
            <person name="Miyauchi S."/>
            <person name="Viragh M."/>
            <person name="Kuo A."/>
            <person name="Thoen E."/>
            <person name="Andreopoulos B."/>
            <person name="Lu D."/>
            <person name="Skrede I."/>
            <person name="Drula E."/>
            <person name="Henrissat B."/>
            <person name="Morin E."/>
            <person name="Kohler A."/>
            <person name="Barry K."/>
            <person name="LaButti K."/>
            <person name="Morin E."/>
            <person name="Salamov A."/>
            <person name="Lipzen A."/>
            <person name="Mereny Z."/>
            <person name="Hegedus B."/>
            <person name="Baldrian P."/>
            <person name="Stursova M."/>
            <person name="Weitz H."/>
            <person name="Taylor A."/>
            <person name="Grigoriev I.V."/>
            <person name="Nagy L.G."/>
            <person name="Martin F."/>
            <person name="Kauserud H."/>
        </authorList>
    </citation>
    <scope>NUCLEOTIDE SEQUENCE</scope>
    <source>
        <strain evidence="1">CBHHK067</strain>
    </source>
</reference>
<keyword evidence="2" id="KW-1185">Reference proteome</keyword>
<gene>
    <name evidence="1" type="ORF">B0H17DRAFT_1155315</name>
</gene>
<comment type="caution">
    <text evidence="1">The sequence shown here is derived from an EMBL/GenBank/DDBJ whole genome shotgun (WGS) entry which is preliminary data.</text>
</comment>
<dbReference type="AlphaFoldDB" id="A0AAD7AWG1"/>
<organism evidence="1 2">
    <name type="scientific">Mycena rosella</name>
    <name type="common">Pink bonnet</name>
    <name type="synonym">Agaricus rosellus</name>
    <dbReference type="NCBI Taxonomy" id="1033263"/>
    <lineage>
        <taxon>Eukaryota</taxon>
        <taxon>Fungi</taxon>
        <taxon>Dikarya</taxon>
        <taxon>Basidiomycota</taxon>
        <taxon>Agaricomycotina</taxon>
        <taxon>Agaricomycetes</taxon>
        <taxon>Agaricomycetidae</taxon>
        <taxon>Agaricales</taxon>
        <taxon>Marasmiineae</taxon>
        <taxon>Mycenaceae</taxon>
        <taxon>Mycena</taxon>
    </lineage>
</organism>
<proteinExistence type="predicted"/>
<evidence type="ECO:0000313" key="2">
    <source>
        <dbReference type="Proteomes" id="UP001221757"/>
    </source>
</evidence>